<comment type="caution">
    <text evidence="1">The sequence shown here is derived from an EMBL/GenBank/DDBJ whole genome shotgun (WGS) entry which is preliminary data.</text>
</comment>
<proteinExistence type="predicted"/>
<evidence type="ECO:0000313" key="2">
    <source>
        <dbReference type="Proteomes" id="UP000650466"/>
    </source>
</evidence>
<dbReference type="RefSeq" id="WP_188176400.1">
    <property type="nucleotide sequence ID" value="NZ_JACVVD010000008.1"/>
</dbReference>
<protein>
    <submittedName>
        <fullName evidence="1">Uncharacterized protein</fullName>
    </submittedName>
</protein>
<name>A0A926QKH1_9BACL</name>
<dbReference type="AlphaFoldDB" id="A0A926QKH1"/>
<evidence type="ECO:0000313" key="1">
    <source>
        <dbReference type="EMBL" id="MBD0382600.1"/>
    </source>
</evidence>
<reference evidence="1" key="1">
    <citation type="submission" date="2020-09" db="EMBL/GenBank/DDBJ databases">
        <title>Draft Genome Sequence of Paenibacillus sp. WST5.</title>
        <authorList>
            <person name="Bao Z."/>
        </authorList>
    </citation>
    <scope>NUCLEOTIDE SEQUENCE</scope>
    <source>
        <strain evidence="1">WST5</strain>
    </source>
</reference>
<accession>A0A926QKH1</accession>
<keyword evidence="2" id="KW-1185">Reference proteome</keyword>
<dbReference type="EMBL" id="JACVVD010000008">
    <property type="protein sequence ID" value="MBD0382600.1"/>
    <property type="molecule type" value="Genomic_DNA"/>
</dbReference>
<dbReference type="Proteomes" id="UP000650466">
    <property type="component" value="Unassembled WGS sequence"/>
</dbReference>
<gene>
    <name evidence="1" type="ORF">ICC18_21005</name>
</gene>
<sequence length="54" mass="6366">MLIIGGFTHLGKNIRIEIAKTLITTRYQQETWILVGKDKRDELIKELYDKYGIE</sequence>
<organism evidence="1 2">
    <name type="scientific">Paenibacillus sedimenti</name>
    <dbReference type="NCBI Taxonomy" id="2770274"/>
    <lineage>
        <taxon>Bacteria</taxon>
        <taxon>Bacillati</taxon>
        <taxon>Bacillota</taxon>
        <taxon>Bacilli</taxon>
        <taxon>Bacillales</taxon>
        <taxon>Paenibacillaceae</taxon>
        <taxon>Paenibacillus</taxon>
    </lineage>
</organism>